<comment type="caution">
    <text evidence="2">The sequence shown here is derived from an EMBL/GenBank/DDBJ whole genome shotgun (WGS) entry which is preliminary data.</text>
</comment>
<sequence>MKIQYPLRQRGKGRPTLAKPFVRVADHGHTPCRGARPRLGHLQGWQAMANPLAGAVDCDEGLLWGQSLAKGDCAARGQASRVAARGASARGNRQ</sequence>
<evidence type="ECO:0000256" key="1">
    <source>
        <dbReference type="SAM" id="MobiDB-lite"/>
    </source>
</evidence>
<proteinExistence type="predicted"/>
<organism evidence="2 3">
    <name type="scientific">Ensete ventricosum</name>
    <name type="common">Abyssinian banana</name>
    <name type="synonym">Musa ensete</name>
    <dbReference type="NCBI Taxonomy" id="4639"/>
    <lineage>
        <taxon>Eukaryota</taxon>
        <taxon>Viridiplantae</taxon>
        <taxon>Streptophyta</taxon>
        <taxon>Embryophyta</taxon>
        <taxon>Tracheophyta</taxon>
        <taxon>Spermatophyta</taxon>
        <taxon>Magnoliopsida</taxon>
        <taxon>Liliopsida</taxon>
        <taxon>Zingiberales</taxon>
        <taxon>Musaceae</taxon>
        <taxon>Ensete</taxon>
    </lineage>
</organism>
<accession>A0A426Y104</accession>
<dbReference type="AlphaFoldDB" id="A0A426Y104"/>
<gene>
    <name evidence="2" type="ORF">B296_00003826</name>
</gene>
<feature type="region of interest" description="Disordered" evidence="1">
    <location>
        <begin position="75"/>
        <end position="94"/>
    </location>
</feature>
<evidence type="ECO:0000313" key="3">
    <source>
        <dbReference type="Proteomes" id="UP000287651"/>
    </source>
</evidence>
<protein>
    <submittedName>
        <fullName evidence="2">Uncharacterized protein</fullName>
    </submittedName>
</protein>
<evidence type="ECO:0000313" key="2">
    <source>
        <dbReference type="EMBL" id="RRT45445.1"/>
    </source>
</evidence>
<reference evidence="2 3" key="1">
    <citation type="journal article" date="2014" name="Agronomy (Basel)">
        <title>A Draft Genome Sequence for Ensete ventricosum, the Drought-Tolerant Tree Against Hunger.</title>
        <authorList>
            <person name="Harrison J."/>
            <person name="Moore K.A."/>
            <person name="Paszkiewicz K."/>
            <person name="Jones T."/>
            <person name="Grant M."/>
            <person name="Ambacheew D."/>
            <person name="Muzemil S."/>
            <person name="Studholme D.J."/>
        </authorList>
    </citation>
    <scope>NUCLEOTIDE SEQUENCE [LARGE SCALE GENOMIC DNA]</scope>
</reference>
<dbReference type="Proteomes" id="UP000287651">
    <property type="component" value="Unassembled WGS sequence"/>
</dbReference>
<name>A0A426Y104_ENSVE</name>
<dbReference type="EMBL" id="AMZH03015829">
    <property type="protein sequence ID" value="RRT45445.1"/>
    <property type="molecule type" value="Genomic_DNA"/>
</dbReference>